<protein>
    <submittedName>
        <fullName evidence="3">Uncharacterized protein</fullName>
    </submittedName>
</protein>
<keyword evidence="1" id="KW-0175">Coiled coil</keyword>
<proteinExistence type="predicted"/>
<feature type="region of interest" description="Disordered" evidence="2">
    <location>
        <begin position="255"/>
        <end position="358"/>
    </location>
</feature>
<sequence>MAAARTCQALSLSDDQKCTSEAKADDHVFCYFHAKQVQGLYMGYKKRNAKLDDLAADEPQYLAKSKLESVAFDDIKNDQPMREICNHLHKKHVLLTRVIQARRWHHDHFYPMKLDYGHESYVNKLTSDKSTVLRALERAERRLAEILFSKQKWYEWSRKCQDEDDIVQEQEKKKVQLGHAMFKRQVKQLQARMQAMRDKENERRQEAFLEQAYQERLQEDEDEDNWDPIEDELYDRRIDYMDLVKYFLWMNAPETDDESNDANGEAESNQAEEQDSDSQEDTTESQEASKPGKSSGKPSVKRQPKPKSKKKGKKKKKATSGNGPKPRTVALRNQNENGEQPSSDPEPDKAKIESRDEMTSRLRIGSDVIYEGFSGYRIAGTFEHPFELMKKNASLPRDEIEQLLKDIAEVKELLFCRLLLSHASLLPAALEANSVVEFLANPDVSETDLRDLCLRLEQPDLQEIRDACADLHRPEEEEVNVEHDKVVEDEVKSTAKEPRGQIGKQLFLLGEPEKWKPKGKNKPAMPSIPDDTTQENGGMVDFGTINDRGVYTKKIIKVKLCGRYIWNYASNTSMTRKGWYHFSIMVKDHNLFDAIRLCRTWDEAYELSMLSMLHYFPSSNWQGFAGSVQNEQLQRLGIFVYFACDIADSPSIQRGFGGMHVELRSFICCHMKRHDPVTRRFLQYVVMASNAMGVLVRDGKSGEIITKSNDNWLVRVPNPYRSSEAPWKFLKEVDSKFFEEMEAHRKWHFGFEDYYDVYLWDRRPGLTFINLYDEVQRLAFKARRIAGDMKEAYQPMAHILKTLTRDQSKRPRDLKPGEEASTLWDELQSESFKMLISQLDQHPPPRRGLRRHDLKPQGGLPPGWAYSEADLLEDLCLFEEETTDPTAPVPFKGAVNSIDVWESSGISMKKFLFDLDSDDDTDFAYSDFDELEEADAAARAELDQAISIDSEDENDESWVSGDELTDDDDELVDLMQRLWHPDATPEEVWAAPRRGKPRKNWREGYESILLCLAGYIHDPRQAPAFLKRDPAFRSLRRWDEMSERQQLMSATESVKSAVFQKEMVDTFNRDKSHQFKRAFHAGDLEPGAQAKYAEVRLVLQAIDNSVMQSISRARNWIPFVYFLNLTPDHHKHVMKDMARAYISMTPFFPELPTFSLKDFYDLEEGLQFKSSELLNAEKRAQQIPDRRRHDSNRYMDLSLWSEWFDFQDRYAADTSPQRLPPPGEWESCVRTTVAKLYKAGVIGPRSCGNNDTAGQALAAREPGRDWDLYFDIGIRECQSLKAPDIFVDPTKYVDLLDRARNFKSAHRKARFALLRTWSAPHFWPLMIAFDNRRCASFYEHFADRTWEWKFVPKDMVGAEWSMHHSLGLSLKPYDSQFRKNIARRRDIILVMGENEEELAKMCTCVTYAVQDRPWLREIDLWKSFINVDLEFLEGLDKYWLL</sequence>
<dbReference type="EMBL" id="MU004236">
    <property type="protein sequence ID" value="KAF2668737.1"/>
    <property type="molecule type" value="Genomic_DNA"/>
</dbReference>
<dbReference type="Proteomes" id="UP000799302">
    <property type="component" value="Unassembled WGS sequence"/>
</dbReference>
<dbReference type="OrthoDB" id="5326588at2759"/>
<reference evidence="3" key="1">
    <citation type="journal article" date="2020" name="Stud. Mycol.">
        <title>101 Dothideomycetes genomes: a test case for predicting lifestyles and emergence of pathogens.</title>
        <authorList>
            <person name="Haridas S."/>
            <person name="Albert R."/>
            <person name="Binder M."/>
            <person name="Bloem J."/>
            <person name="Labutti K."/>
            <person name="Salamov A."/>
            <person name="Andreopoulos B."/>
            <person name="Baker S."/>
            <person name="Barry K."/>
            <person name="Bills G."/>
            <person name="Bluhm B."/>
            <person name="Cannon C."/>
            <person name="Castanera R."/>
            <person name="Culley D."/>
            <person name="Daum C."/>
            <person name="Ezra D."/>
            <person name="Gonzalez J."/>
            <person name="Henrissat B."/>
            <person name="Kuo A."/>
            <person name="Liang C."/>
            <person name="Lipzen A."/>
            <person name="Lutzoni F."/>
            <person name="Magnuson J."/>
            <person name="Mondo S."/>
            <person name="Nolan M."/>
            <person name="Ohm R."/>
            <person name="Pangilinan J."/>
            <person name="Park H.-J."/>
            <person name="Ramirez L."/>
            <person name="Alfaro M."/>
            <person name="Sun H."/>
            <person name="Tritt A."/>
            <person name="Yoshinaga Y."/>
            <person name="Zwiers L.-H."/>
            <person name="Turgeon B."/>
            <person name="Goodwin S."/>
            <person name="Spatafora J."/>
            <person name="Crous P."/>
            <person name="Grigoriev I."/>
        </authorList>
    </citation>
    <scope>NUCLEOTIDE SEQUENCE</scope>
    <source>
        <strain evidence="3">CBS 115976</strain>
    </source>
</reference>
<feature type="coiled-coil region" evidence="1">
    <location>
        <begin position="179"/>
        <end position="206"/>
    </location>
</feature>
<evidence type="ECO:0000313" key="3">
    <source>
        <dbReference type="EMBL" id="KAF2668737.1"/>
    </source>
</evidence>
<evidence type="ECO:0000256" key="2">
    <source>
        <dbReference type="SAM" id="MobiDB-lite"/>
    </source>
</evidence>
<gene>
    <name evidence="3" type="ORF">BT63DRAFT_284063</name>
</gene>
<evidence type="ECO:0000313" key="4">
    <source>
        <dbReference type="Proteomes" id="UP000799302"/>
    </source>
</evidence>
<name>A0A6A6UBB2_9PEZI</name>
<organism evidence="3 4">
    <name type="scientific">Microthyrium microscopicum</name>
    <dbReference type="NCBI Taxonomy" id="703497"/>
    <lineage>
        <taxon>Eukaryota</taxon>
        <taxon>Fungi</taxon>
        <taxon>Dikarya</taxon>
        <taxon>Ascomycota</taxon>
        <taxon>Pezizomycotina</taxon>
        <taxon>Dothideomycetes</taxon>
        <taxon>Dothideomycetes incertae sedis</taxon>
        <taxon>Microthyriales</taxon>
        <taxon>Microthyriaceae</taxon>
        <taxon>Microthyrium</taxon>
    </lineage>
</organism>
<keyword evidence="4" id="KW-1185">Reference proteome</keyword>
<feature type="compositionally biased region" description="Low complexity" evidence="2">
    <location>
        <begin position="289"/>
        <end position="298"/>
    </location>
</feature>
<feature type="region of interest" description="Disordered" evidence="2">
    <location>
        <begin position="516"/>
        <end position="536"/>
    </location>
</feature>
<feature type="compositionally biased region" description="Basic and acidic residues" evidence="2">
    <location>
        <begin position="346"/>
        <end position="358"/>
    </location>
</feature>
<feature type="compositionally biased region" description="Polar residues" evidence="2">
    <location>
        <begin position="331"/>
        <end position="343"/>
    </location>
</feature>
<evidence type="ECO:0000256" key="1">
    <source>
        <dbReference type="SAM" id="Coils"/>
    </source>
</evidence>
<feature type="compositionally biased region" description="Basic residues" evidence="2">
    <location>
        <begin position="299"/>
        <end position="318"/>
    </location>
</feature>
<feature type="compositionally biased region" description="Acidic residues" evidence="2">
    <location>
        <begin position="270"/>
        <end position="284"/>
    </location>
</feature>
<accession>A0A6A6UBB2</accession>